<gene>
    <name evidence="3" type="ORF">V5N11_009460</name>
</gene>
<organism evidence="3 4">
    <name type="scientific">Cardamine amara subsp. amara</name>
    <dbReference type="NCBI Taxonomy" id="228776"/>
    <lineage>
        <taxon>Eukaryota</taxon>
        <taxon>Viridiplantae</taxon>
        <taxon>Streptophyta</taxon>
        <taxon>Embryophyta</taxon>
        <taxon>Tracheophyta</taxon>
        <taxon>Spermatophyta</taxon>
        <taxon>Magnoliopsida</taxon>
        <taxon>eudicotyledons</taxon>
        <taxon>Gunneridae</taxon>
        <taxon>Pentapetalae</taxon>
        <taxon>rosids</taxon>
        <taxon>malvids</taxon>
        <taxon>Brassicales</taxon>
        <taxon>Brassicaceae</taxon>
        <taxon>Cardamineae</taxon>
        <taxon>Cardamine</taxon>
    </lineage>
</organism>
<dbReference type="InterPro" id="IPR050232">
    <property type="entry name" value="FBL13/AtMIF1-like"/>
</dbReference>
<dbReference type="Pfam" id="PF08387">
    <property type="entry name" value="FBD"/>
    <property type="match status" value="1"/>
</dbReference>
<sequence length="147" mass="17875">MRRLCDLSSQPNVFPWTYHHWRLSVLLVVFILYQLVYLETHTHRVEWWNLLTLMLDSSPKLQVLKLIDQYWHYSRNNCLVSEKWSEPKYVPQCLLSNPETSVWTRYDWIKEEEKEVATYSLRNVILLKKATFSIRPIEELKEFGRET</sequence>
<proteinExistence type="predicted"/>
<dbReference type="PANTHER" id="PTHR31900:SF34">
    <property type="entry name" value="EMB|CAB62440.1-RELATED"/>
    <property type="match status" value="1"/>
</dbReference>
<name>A0ABD1A1Z6_CARAN</name>
<dbReference type="PANTHER" id="PTHR31900">
    <property type="entry name" value="F-BOX/RNI SUPERFAMILY PROTEIN-RELATED"/>
    <property type="match status" value="1"/>
</dbReference>
<dbReference type="InterPro" id="IPR006566">
    <property type="entry name" value="FBD"/>
</dbReference>
<feature type="domain" description="FBD" evidence="2">
    <location>
        <begin position="86"/>
        <end position="132"/>
    </location>
</feature>
<keyword evidence="1" id="KW-1133">Transmembrane helix</keyword>
<keyword evidence="1" id="KW-0472">Membrane</keyword>
<reference evidence="3 4" key="1">
    <citation type="submission" date="2024-04" db="EMBL/GenBank/DDBJ databases">
        <title>Genome assembly C_amara_ONT_v2.</title>
        <authorList>
            <person name="Yant L."/>
            <person name="Moore C."/>
            <person name="Slenker M."/>
        </authorList>
    </citation>
    <scope>NUCLEOTIDE SEQUENCE [LARGE SCALE GENOMIC DNA]</scope>
    <source>
        <tissue evidence="3">Leaf</tissue>
    </source>
</reference>
<evidence type="ECO:0000259" key="2">
    <source>
        <dbReference type="Pfam" id="PF08387"/>
    </source>
</evidence>
<feature type="transmembrane region" description="Helical" evidence="1">
    <location>
        <begin position="20"/>
        <end position="38"/>
    </location>
</feature>
<evidence type="ECO:0000313" key="3">
    <source>
        <dbReference type="EMBL" id="KAL1200794.1"/>
    </source>
</evidence>
<keyword evidence="4" id="KW-1185">Reference proteome</keyword>
<dbReference type="AlphaFoldDB" id="A0ABD1A1Z6"/>
<evidence type="ECO:0000313" key="4">
    <source>
        <dbReference type="Proteomes" id="UP001558713"/>
    </source>
</evidence>
<dbReference type="EMBL" id="JBANAX010000609">
    <property type="protein sequence ID" value="KAL1200794.1"/>
    <property type="molecule type" value="Genomic_DNA"/>
</dbReference>
<dbReference type="Proteomes" id="UP001558713">
    <property type="component" value="Unassembled WGS sequence"/>
</dbReference>
<comment type="caution">
    <text evidence="3">The sequence shown here is derived from an EMBL/GenBank/DDBJ whole genome shotgun (WGS) entry which is preliminary data.</text>
</comment>
<keyword evidence="1" id="KW-0812">Transmembrane</keyword>
<evidence type="ECO:0000256" key="1">
    <source>
        <dbReference type="SAM" id="Phobius"/>
    </source>
</evidence>
<protein>
    <submittedName>
        <fullName evidence="3">FBD-associated F-box protein</fullName>
    </submittedName>
</protein>
<accession>A0ABD1A1Z6</accession>